<sequence length="90" mass="10084">MATFGGAMIDEEERPVDSGVIPKTYTTSPPLAHQVSAGKPCSNCRELCPGFELHFWSYCRDQRDAADIILQYTTNVISKLSDQKYLFVSH</sequence>
<organism evidence="1">
    <name type="scientific">Magallana gigas</name>
    <name type="common">Pacific oyster</name>
    <name type="synonym">Crassostrea gigas</name>
    <dbReference type="NCBI Taxonomy" id="29159"/>
    <lineage>
        <taxon>Eukaryota</taxon>
        <taxon>Metazoa</taxon>
        <taxon>Spiralia</taxon>
        <taxon>Lophotrochozoa</taxon>
        <taxon>Mollusca</taxon>
        <taxon>Bivalvia</taxon>
        <taxon>Autobranchia</taxon>
        <taxon>Pteriomorphia</taxon>
        <taxon>Ostreida</taxon>
        <taxon>Ostreoidea</taxon>
        <taxon>Ostreidae</taxon>
        <taxon>Magallana</taxon>
    </lineage>
</organism>
<protein>
    <submittedName>
        <fullName evidence="1">Uncharacterized protein</fullName>
    </submittedName>
</protein>
<proteinExistence type="predicted"/>
<gene>
    <name evidence="1" type="ORF">CGI_10023630</name>
</gene>
<dbReference type="InParanoid" id="K1R1I8"/>
<dbReference type="EMBL" id="JH817539">
    <property type="protein sequence ID" value="EKC35010.1"/>
    <property type="molecule type" value="Genomic_DNA"/>
</dbReference>
<dbReference type="AlphaFoldDB" id="K1R1I8"/>
<dbReference type="HOGENOM" id="CLU_2443001_0_0_1"/>
<reference evidence="1" key="1">
    <citation type="journal article" date="2012" name="Nature">
        <title>The oyster genome reveals stress adaptation and complexity of shell formation.</title>
        <authorList>
            <person name="Zhang G."/>
            <person name="Fang X."/>
            <person name="Guo X."/>
            <person name="Li L."/>
            <person name="Luo R."/>
            <person name="Xu F."/>
            <person name="Yang P."/>
            <person name="Zhang L."/>
            <person name="Wang X."/>
            <person name="Qi H."/>
            <person name="Xiong Z."/>
            <person name="Que H."/>
            <person name="Xie Y."/>
            <person name="Holland P.W."/>
            <person name="Paps J."/>
            <person name="Zhu Y."/>
            <person name="Wu F."/>
            <person name="Chen Y."/>
            <person name="Wang J."/>
            <person name="Peng C."/>
            <person name="Meng J."/>
            <person name="Yang L."/>
            <person name="Liu J."/>
            <person name="Wen B."/>
            <person name="Zhang N."/>
            <person name="Huang Z."/>
            <person name="Zhu Q."/>
            <person name="Feng Y."/>
            <person name="Mount A."/>
            <person name="Hedgecock D."/>
            <person name="Xu Z."/>
            <person name="Liu Y."/>
            <person name="Domazet-Loso T."/>
            <person name="Du Y."/>
            <person name="Sun X."/>
            <person name="Zhang S."/>
            <person name="Liu B."/>
            <person name="Cheng P."/>
            <person name="Jiang X."/>
            <person name="Li J."/>
            <person name="Fan D."/>
            <person name="Wang W."/>
            <person name="Fu W."/>
            <person name="Wang T."/>
            <person name="Wang B."/>
            <person name="Zhang J."/>
            <person name="Peng Z."/>
            <person name="Li Y."/>
            <person name="Li N."/>
            <person name="Wang J."/>
            <person name="Chen M."/>
            <person name="He Y."/>
            <person name="Tan F."/>
            <person name="Song X."/>
            <person name="Zheng Q."/>
            <person name="Huang R."/>
            <person name="Yang H."/>
            <person name="Du X."/>
            <person name="Chen L."/>
            <person name="Yang M."/>
            <person name="Gaffney P.M."/>
            <person name="Wang S."/>
            <person name="Luo L."/>
            <person name="She Z."/>
            <person name="Ming Y."/>
            <person name="Huang W."/>
            <person name="Zhang S."/>
            <person name="Huang B."/>
            <person name="Zhang Y."/>
            <person name="Qu T."/>
            <person name="Ni P."/>
            <person name="Miao G."/>
            <person name="Wang J."/>
            <person name="Wang Q."/>
            <person name="Steinberg C.E."/>
            <person name="Wang H."/>
            <person name="Li N."/>
            <person name="Qian L."/>
            <person name="Zhang G."/>
            <person name="Li Y."/>
            <person name="Yang H."/>
            <person name="Liu X."/>
            <person name="Wang J."/>
            <person name="Yin Y."/>
            <person name="Wang J."/>
        </authorList>
    </citation>
    <scope>NUCLEOTIDE SEQUENCE [LARGE SCALE GENOMIC DNA]</scope>
    <source>
        <strain evidence="1">05x7-T-G4-1.051#20</strain>
    </source>
</reference>
<accession>K1R1I8</accession>
<evidence type="ECO:0000313" key="1">
    <source>
        <dbReference type="EMBL" id="EKC35010.1"/>
    </source>
</evidence>
<name>K1R1I8_MAGGI</name>